<evidence type="ECO:0000313" key="3">
    <source>
        <dbReference type="Proteomes" id="UP000198531"/>
    </source>
</evidence>
<dbReference type="OrthoDB" id="308266at2157"/>
<sequence length="127" mass="13129">MDALRLEHLVWAALFGLVVAAPLGFFLAPDPTGFVPFALAALAFVVAVPLVFRAFAFAASPTAEAGDVTARFASFFVVSFTLRLGLDAVGFGGLAGNVVSLAAGWLAATYAATRLNPRRWGRGGVSA</sequence>
<gene>
    <name evidence="2" type="ORF">SAMN04487947_0634</name>
</gene>
<feature type="transmembrane region" description="Helical" evidence="1">
    <location>
        <begin position="34"/>
        <end position="56"/>
    </location>
</feature>
<feature type="transmembrane region" description="Helical" evidence="1">
    <location>
        <begin position="92"/>
        <end position="112"/>
    </location>
</feature>
<reference evidence="3" key="1">
    <citation type="submission" date="2016-10" db="EMBL/GenBank/DDBJ databases">
        <authorList>
            <person name="Varghese N."/>
            <person name="Submissions S."/>
        </authorList>
    </citation>
    <scope>NUCLEOTIDE SEQUENCE [LARGE SCALE GENOMIC DNA]</scope>
    <source>
        <strain evidence="3">CGMCC 1.7736</strain>
    </source>
</reference>
<keyword evidence="3" id="KW-1185">Reference proteome</keyword>
<organism evidence="2 3">
    <name type="scientific">Halogeometricum rufum</name>
    <dbReference type="NCBI Taxonomy" id="553469"/>
    <lineage>
        <taxon>Archaea</taxon>
        <taxon>Methanobacteriati</taxon>
        <taxon>Methanobacteriota</taxon>
        <taxon>Stenosarchaea group</taxon>
        <taxon>Halobacteria</taxon>
        <taxon>Halobacteriales</taxon>
        <taxon>Haloferacaceae</taxon>
        <taxon>Halogeometricum</taxon>
    </lineage>
</organism>
<keyword evidence="1" id="KW-0812">Transmembrane</keyword>
<dbReference type="STRING" id="553469.SAMN04487947_0634"/>
<feature type="transmembrane region" description="Helical" evidence="1">
    <location>
        <begin position="9"/>
        <end position="28"/>
    </location>
</feature>
<keyword evidence="1" id="KW-0472">Membrane</keyword>
<keyword evidence="1" id="KW-1133">Transmembrane helix</keyword>
<evidence type="ECO:0000313" key="2">
    <source>
        <dbReference type="EMBL" id="SFR37684.1"/>
    </source>
</evidence>
<dbReference type="EMBL" id="FOYT01000001">
    <property type="protein sequence ID" value="SFR37684.1"/>
    <property type="molecule type" value="Genomic_DNA"/>
</dbReference>
<name>A0A1I6G669_9EURY</name>
<proteinExistence type="predicted"/>
<dbReference type="RefSeq" id="WP_089804512.1">
    <property type="nucleotide sequence ID" value="NZ_FOYT01000001.1"/>
</dbReference>
<dbReference type="Proteomes" id="UP000198531">
    <property type="component" value="Unassembled WGS sequence"/>
</dbReference>
<evidence type="ECO:0000256" key="1">
    <source>
        <dbReference type="SAM" id="Phobius"/>
    </source>
</evidence>
<dbReference type="AlphaFoldDB" id="A0A1I6G669"/>
<accession>A0A1I6G669</accession>
<protein>
    <submittedName>
        <fullName evidence="2">Uncharacterized protein</fullName>
    </submittedName>
</protein>